<gene>
    <name evidence="6" type="primary">Acey_s0576.g220</name>
    <name evidence="6" type="ORF">Y032_0576g220</name>
</gene>
<evidence type="ECO:0000256" key="4">
    <source>
        <dbReference type="ARBA" id="ARBA00023136"/>
    </source>
</evidence>
<keyword evidence="4 5" id="KW-0472">Membrane</keyword>
<reference evidence="7" key="1">
    <citation type="journal article" date="2015" name="Nat. Genet.">
        <title>The genome and transcriptome of the zoonotic hookworm Ancylostoma ceylanicum identify infection-specific gene families.</title>
        <authorList>
            <person name="Schwarz E.M."/>
            <person name="Hu Y."/>
            <person name="Antoshechkin I."/>
            <person name="Miller M.M."/>
            <person name="Sternberg P.W."/>
            <person name="Aroian R.V."/>
        </authorList>
    </citation>
    <scope>NUCLEOTIDE SEQUENCE</scope>
    <source>
        <strain evidence="7">HY135</strain>
    </source>
</reference>
<feature type="transmembrane region" description="Helical" evidence="5">
    <location>
        <begin position="102"/>
        <end position="122"/>
    </location>
</feature>
<accession>A0A016WPP0</accession>
<dbReference type="AlphaFoldDB" id="A0A016WPP0"/>
<keyword evidence="2 5" id="KW-0812">Transmembrane</keyword>
<dbReference type="OrthoDB" id="262535at2759"/>
<dbReference type="PANTHER" id="PTHR13531">
    <property type="entry name" value="GEO07735P1-RELATED-RELATED"/>
    <property type="match status" value="1"/>
</dbReference>
<evidence type="ECO:0000313" key="6">
    <source>
        <dbReference type="EMBL" id="EYC41247.1"/>
    </source>
</evidence>
<evidence type="ECO:0000256" key="1">
    <source>
        <dbReference type="ARBA" id="ARBA00004141"/>
    </source>
</evidence>
<keyword evidence="7" id="KW-1185">Reference proteome</keyword>
<evidence type="ECO:0000256" key="2">
    <source>
        <dbReference type="ARBA" id="ARBA00022692"/>
    </source>
</evidence>
<dbReference type="Proteomes" id="UP000024635">
    <property type="component" value="Unassembled WGS sequence"/>
</dbReference>
<comment type="caution">
    <text evidence="6">The sequence shown here is derived from an EMBL/GenBank/DDBJ whole genome shotgun (WGS) entry which is preliminary data.</text>
</comment>
<dbReference type="InterPro" id="IPR019184">
    <property type="entry name" value="Uncharacterised_TM-17"/>
</dbReference>
<dbReference type="STRING" id="53326.A0A016WPP0"/>
<evidence type="ECO:0000313" key="7">
    <source>
        <dbReference type="Proteomes" id="UP000024635"/>
    </source>
</evidence>
<keyword evidence="3 5" id="KW-1133">Transmembrane helix</keyword>
<dbReference type="GO" id="GO:1905515">
    <property type="term" value="P:non-motile cilium assembly"/>
    <property type="evidence" value="ECO:0007669"/>
    <property type="project" value="TreeGrafter"/>
</dbReference>
<name>A0A016WPP0_9BILA</name>
<feature type="transmembrane region" description="Helical" evidence="5">
    <location>
        <begin position="36"/>
        <end position="58"/>
    </location>
</feature>
<dbReference type="Pfam" id="PF09799">
    <property type="entry name" value="Transmemb_17"/>
    <property type="match status" value="1"/>
</dbReference>
<evidence type="ECO:0008006" key="8">
    <source>
        <dbReference type="Google" id="ProtNLM"/>
    </source>
</evidence>
<evidence type="ECO:0000256" key="5">
    <source>
        <dbReference type="SAM" id="Phobius"/>
    </source>
</evidence>
<dbReference type="EMBL" id="JARK01000176">
    <property type="protein sequence ID" value="EYC41247.1"/>
    <property type="molecule type" value="Genomic_DNA"/>
</dbReference>
<comment type="subcellular location">
    <subcellularLocation>
        <location evidence="1">Membrane</location>
        <topology evidence="1">Multi-pass membrane protein</topology>
    </subcellularLocation>
</comment>
<feature type="transmembrane region" description="Helical" evidence="5">
    <location>
        <begin position="70"/>
        <end position="90"/>
    </location>
</feature>
<protein>
    <recommendedName>
        <fullName evidence="8">Transmembrane protein 216</fullName>
    </recommendedName>
</protein>
<dbReference type="PANTHER" id="PTHR13531:SF0">
    <property type="entry name" value="GEO07735P1-RELATED"/>
    <property type="match status" value="1"/>
</dbReference>
<sequence length="161" mass="18091">MHGVARRPFKRVLKFAQRNDSATMASNVRSSLLYQLLIHAHRIYSVIFFFALIFLYFYKGSILPYQYHVRVLELLIILAFAPIEAIRLSWGTRGNLTETPGFLAFSLLLSFPVMLIHVYLAIFQNYVLLIEAILVGISGVLVIVETVVGLAVCATLSKGIS</sequence>
<organism evidence="6 7">
    <name type="scientific">Ancylostoma ceylanicum</name>
    <dbReference type="NCBI Taxonomy" id="53326"/>
    <lineage>
        <taxon>Eukaryota</taxon>
        <taxon>Metazoa</taxon>
        <taxon>Ecdysozoa</taxon>
        <taxon>Nematoda</taxon>
        <taxon>Chromadorea</taxon>
        <taxon>Rhabditida</taxon>
        <taxon>Rhabditina</taxon>
        <taxon>Rhabditomorpha</taxon>
        <taxon>Strongyloidea</taxon>
        <taxon>Ancylostomatidae</taxon>
        <taxon>Ancylostomatinae</taxon>
        <taxon>Ancylostoma</taxon>
    </lineage>
</organism>
<evidence type="ECO:0000256" key="3">
    <source>
        <dbReference type="ARBA" id="ARBA00022989"/>
    </source>
</evidence>
<feature type="transmembrane region" description="Helical" evidence="5">
    <location>
        <begin position="128"/>
        <end position="156"/>
    </location>
</feature>
<dbReference type="GO" id="GO:0035869">
    <property type="term" value="C:ciliary transition zone"/>
    <property type="evidence" value="ECO:0007669"/>
    <property type="project" value="TreeGrafter"/>
</dbReference>
<proteinExistence type="predicted"/>
<dbReference type="GO" id="GO:0016020">
    <property type="term" value="C:membrane"/>
    <property type="evidence" value="ECO:0007669"/>
    <property type="project" value="UniProtKB-SubCell"/>
</dbReference>